<evidence type="ECO:0000259" key="1">
    <source>
        <dbReference type="Pfam" id="PF06114"/>
    </source>
</evidence>
<dbReference type="HOGENOM" id="CLU_110129_1_0_9"/>
<reference evidence="2 3" key="1">
    <citation type="journal article" date="2012" name="J. Bacteriol.">
        <title>Complete Genome Sequence of Paenibacillus mucilaginosus 3016, a Bacterium Functional as Microbial Fertilizer.</title>
        <authorList>
            <person name="Ma M."/>
            <person name="Wang Z."/>
            <person name="Li L."/>
            <person name="Jiang X."/>
            <person name="Guan D."/>
            <person name="Cao F."/>
            <person name="Chen H."/>
            <person name="Wang X."/>
            <person name="Shen D."/>
            <person name="Du B."/>
            <person name="Li J."/>
        </authorList>
    </citation>
    <scope>NUCLEOTIDE SEQUENCE [LARGE SCALE GENOMIC DNA]</scope>
    <source>
        <strain evidence="2 3">3016</strain>
    </source>
</reference>
<proteinExistence type="predicted"/>
<dbReference type="InterPro" id="IPR010359">
    <property type="entry name" value="IrrE_HExxH"/>
</dbReference>
<dbReference type="Proteomes" id="UP000007523">
    <property type="component" value="Chromosome"/>
</dbReference>
<dbReference type="Pfam" id="PF06114">
    <property type="entry name" value="Peptidase_M78"/>
    <property type="match status" value="1"/>
</dbReference>
<dbReference type="EMBL" id="CP003235">
    <property type="protein sequence ID" value="AFC28358.1"/>
    <property type="molecule type" value="Genomic_DNA"/>
</dbReference>
<dbReference type="AlphaFoldDB" id="H6NEQ4"/>
<evidence type="ECO:0000313" key="2">
    <source>
        <dbReference type="EMBL" id="AFC28358.1"/>
    </source>
</evidence>
<feature type="domain" description="IrrE N-terminal-like" evidence="1">
    <location>
        <begin position="57"/>
        <end position="148"/>
    </location>
</feature>
<keyword evidence="3" id="KW-1185">Reference proteome</keyword>
<accession>H6NEQ4</accession>
<protein>
    <recommendedName>
        <fullName evidence="1">IrrE N-terminal-like domain-containing protein</fullName>
    </recommendedName>
</protein>
<sequence>MDLKKYQTTHLEDFVDNLYSRINIFRPEQLTIKDIAAALNIKIAYSSISFSSMRNGVLTVHINDQASEEEQWKQFLHELCHVKRHAGNQLKLHPLMRKWQEWDAENFVLYASIPFLMLRRISLPQDQHAAIELITNTFRVSAEMAYTRYHQIARRVYYSIWGGYTNGVLSKTGRYVGVPN</sequence>
<dbReference type="RefSeq" id="WP_014368960.1">
    <property type="nucleotide sequence ID" value="NC_016935.1"/>
</dbReference>
<dbReference type="STRING" id="1116391.PM3016_1433"/>
<gene>
    <name evidence="2" type="ORF">PM3016_1433</name>
</gene>
<evidence type="ECO:0000313" key="3">
    <source>
        <dbReference type="Proteomes" id="UP000007523"/>
    </source>
</evidence>
<name>H6NEQ4_9BACL</name>
<dbReference type="KEGG" id="pmq:PM3016_1433"/>
<organism evidence="2 3">
    <name type="scientific">Paenibacillus mucilaginosus 3016</name>
    <dbReference type="NCBI Taxonomy" id="1116391"/>
    <lineage>
        <taxon>Bacteria</taxon>
        <taxon>Bacillati</taxon>
        <taxon>Bacillota</taxon>
        <taxon>Bacilli</taxon>
        <taxon>Bacillales</taxon>
        <taxon>Paenibacillaceae</taxon>
        <taxon>Paenibacillus</taxon>
    </lineage>
</organism>